<feature type="compositionally biased region" description="Basic and acidic residues" evidence="1">
    <location>
        <begin position="156"/>
        <end position="168"/>
    </location>
</feature>
<comment type="caution">
    <text evidence="4">The sequence shown here is derived from an EMBL/GenBank/DDBJ whole genome shotgun (WGS) entry which is preliminary data.</text>
</comment>
<feature type="transmembrane region" description="Helical" evidence="2">
    <location>
        <begin position="73"/>
        <end position="95"/>
    </location>
</feature>
<evidence type="ECO:0000313" key="5">
    <source>
        <dbReference type="Proteomes" id="UP000650224"/>
    </source>
</evidence>
<sequence>MSHGSAAPRRRSRPDQQTPFVGLPTWSGPAVVLASLVSGLLVSLLFGTIGLPYQLFFIICSLAITLLIEARGLFITVASMPLLFGIMTPLTSWLVSQQGISGGQGLSTTAILTAIYPLAEMFPTLIMVTILATIIGVVRIKLLRRNQQHLQVTGEQTRRAQREADRTNATEASRARAQASRARSRRSSGDPELTSHQVTVDELIRRNQERRRELSRPVEQIQREVPRAGQVERRPAPPPVPPRRRPSLDDDLYN</sequence>
<protein>
    <submittedName>
        <fullName evidence="4">Amino acid permease</fullName>
    </submittedName>
</protein>
<feature type="transmembrane region" description="Helical" evidence="2">
    <location>
        <begin position="20"/>
        <end position="45"/>
    </location>
</feature>
<feature type="region of interest" description="Disordered" evidence="1">
    <location>
        <begin position="151"/>
        <end position="254"/>
    </location>
</feature>
<keyword evidence="2" id="KW-0472">Membrane</keyword>
<proteinExistence type="predicted"/>
<name>A0A8I0HPX4_9CORY</name>
<feature type="compositionally biased region" description="Basic and acidic residues" evidence="1">
    <location>
        <begin position="202"/>
        <end position="235"/>
    </location>
</feature>
<dbReference type="RefSeq" id="WP_191734097.1">
    <property type="nucleotide sequence ID" value="NZ_JACSPR010000008.1"/>
</dbReference>
<keyword evidence="5" id="KW-1185">Reference proteome</keyword>
<dbReference type="Proteomes" id="UP000650224">
    <property type="component" value="Unassembled WGS sequence"/>
</dbReference>
<evidence type="ECO:0000313" key="4">
    <source>
        <dbReference type="EMBL" id="MBD8030849.1"/>
    </source>
</evidence>
<dbReference type="Pfam" id="PF20177">
    <property type="entry name" value="DUF6542"/>
    <property type="match status" value="1"/>
</dbReference>
<gene>
    <name evidence="4" type="ORF">H9627_11050</name>
</gene>
<accession>A0A8I0HPX4</accession>
<dbReference type="InterPro" id="IPR046672">
    <property type="entry name" value="DUF6542"/>
</dbReference>
<evidence type="ECO:0000256" key="2">
    <source>
        <dbReference type="SAM" id="Phobius"/>
    </source>
</evidence>
<keyword evidence="2" id="KW-0812">Transmembrane</keyword>
<evidence type="ECO:0000256" key="1">
    <source>
        <dbReference type="SAM" id="MobiDB-lite"/>
    </source>
</evidence>
<feature type="transmembrane region" description="Helical" evidence="2">
    <location>
        <begin position="51"/>
        <end position="68"/>
    </location>
</feature>
<reference evidence="4 5" key="1">
    <citation type="submission" date="2020-08" db="EMBL/GenBank/DDBJ databases">
        <title>A Genomic Blueprint of the Chicken Gut Microbiome.</title>
        <authorList>
            <person name="Gilroy R."/>
            <person name="Ravi A."/>
            <person name="Getino M."/>
            <person name="Pursley I."/>
            <person name="Horton D.L."/>
            <person name="Alikhan N.-F."/>
            <person name="Baker D."/>
            <person name="Gharbi K."/>
            <person name="Hall N."/>
            <person name="Watson M."/>
            <person name="Adriaenssens E.M."/>
            <person name="Foster-Nyarko E."/>
            <person name="Jarju S."/>
            <person name="Secka A."/>
            <person name="Antonio M."/>
            <person name="Oren A."/>
            <person name="Chaudhuri R."/>
            <person name="La Ragione R.M."/>
            <person name="Hildebrand F."/>
            <person name="Pallen M.J."/>
        </authorList>
    </citation>
    <scope>NUCLEOTIDE SEQUENCE [LARGE SCALE GENOMIC DNA]</scope>
    <source>
        <strain evidence="4 5">Sa1YVA5</strain>
    </source>
</reference>
<dbReference type="AlphaFoldDB" id="A0A8I0HPX4"/>
<keyword evidence="2" id="KW-1133">Transmembrane helix</keyword>
<feature type="transmembrane region" description="Helical" evidence="2">
    <location>
        <begin position="115"/>
        <end position="138"/>
    </location>
</feature>
<dbReference type="EMBL" id="JACSPR010000008">
    <property type="protein sequence ID" value="MBD8030849.1"/>
    <property type="molecule type" value="Genomic_DNA"/>
</dbReference>
<evidence type="ECO:0000259" key="3">
    <source>
        <dbReference type="Pfam" id="PF20177"/>
    </source>
</evidence>
<feature type="domain" description="DUF6542" evidence="3">
    <location>
        <begin position="22"/>
        <end position="145"/>
    </location>
</feature>
<organism evidence="4 5">
    <name type="scientific">Corynebacterium gallinarum</name>
    <dbReference type="NCBI Taxonomy" id="2762214"/>
    <lineage>
        <taxon>Bacteria</taxon>
        <taxon>Bacillati</taxon>
        <taxon>Actinomycetota</taxon>
        <taxon>Actinomycetes</taxon>
        <taxon>Mycobacteriales</taxon>
        <taxon>Corynebacteriaceae</taxon>
        <taxon>Corynebacterium</taxon>
    </lineage>
</organism>